<sequence length="119" mass="14113">MDFVMMEVIFIMGFEQQFTALTYDPACLRWVENFSSFYFLFLPLEKGRLQKSEAGTKGQCPLFYDWHPRWHRQQQIPVFCTLLCREAQTGLMASHLSFENDKMSPCFTTRYLFMPTPKS</sequence>
<evidence type="ECO:0000313" key="1">
    <source>
        <dbReference type="EMBL" id="SDF59792.1"/>
    </source>
</evidence>
<dbReference type="AlphaFoldDB" id="A0A1G7MDC8"/>
<name>A0A1G7MDC8_CHIFI</name>
<organism evidence="1 2">
    <name type="scientific">Chitinophaga filiformis</name>
    <name type="common">Myxococcus filiformis</name>
    <name type="synonym">Flexibacter filiformis</name>
    <dbReference type="NCBI Taxonomy" id="104663"/>
    <lineage>
        <taxon>Bacteria</taxon>
        <taxon>Pseudomonadati</taxon>
        <taxon>Bacteroidota</taxon>
        <taxon>Chitinophagia</taxon>
        <taxon>Chitinophagales</taxon>
        <taxon>Chitinophagaceae</taxon>
        <taxon>Chitinophaga</taxon>
    </lineage>
</organism>
<dbReference type="Proteomes" id="UP000199045">
    <property type="component" value="Unassembled WGS sequence"/>
</dbReference>
<dbReference type="EMBL" id="FNBN01000002">
    <property type="protein sequence ID" value="SDF59792.1"/>
    <property type="molecule type" value="Genomic_DNA"/>
</dbReference>
<reference evidence="2" key="1">
    <citation type="submission" date="2016-10" db="EMBL/GenBank/DDBJ databases">
        <authorList>
            <person name="Varghese N."/>
            <person name="Submissions S."/>
        </authorList>
    </citation>
    <scope>NUCLEOTIDE SEQUENCE [LARGE SCALE GENOMIC DNA]</scope>
    <source>
        <strain evidence="2">DSM 527</strain>
    </source>
</reference>
<evidence type="ECO:0000313" key="2">
    <source>
        <dbReference type="Proteomes" id="UP000199045"/>
    </source>
</evidence>
<protein>
    <submittedName>
        <fullName evidence="1">Uncharacterized protein</fullName>
    </submittedName>
</protein>
<accession>A0A1G7MDC8</accession>
<proteinExistence type="predicted"/>
<gene>
    <name evidence="1" type="ORF">SAMN04488121_102382</name>
</gene>